<dbReference type="EMBL" id="CYZH01000010">
    <property type="protein sequence ID" value="CUO50835.1"/>
    <property type="molecule type" value="Genomic_DNA"/>
</dbReference>
<gene>
    <name evidence="1" type="ORF">ERS852397_02188</name>
    <name evidence="3" type="ORF">F2Z09_05330</name>
    <name evidence="2" type="ORF">F2Z22_04200</name>
</gene>
<dbReference type="EMBL" id="VWAK01000004">
    <property type="protein sequence ID" value="KAA5231992.1"/>
    <property type="molecule type" value="Genomic_DNA"/>
</dbReference>
<name>A0A174FRU4_9BACE</name>
<dbReference type="Proteomes" id="UP000440198">
    <property type="component" value="Unassembled WGS sequence"/>
</dbReference>
<protein>
    <submittedName>
        <fullName evidence="1">Uncharacterized protein</fullName>
    </submittedName>
</protein>
<reference evidence="5 6" key="2">
    <citation type="journal article" date="2019" name="Nat. Med.">
        <title>A library of human gut bacterial isolates paired with longitudinal multiomics data enables mechanistic microbiome research.</title>
        <authorList>
            <person name="Poyet M."/>
            <person name="Groussin M."/>
            <person name="Gibbons S.M."/>
            <person name="Avila-Pacheco J."/>
            <person name="Jiang X."/>
            <person name="Kearney S.M."/>
            <person name="Perrotta A.R."/>
            <person name="Berdy B."/>
            <person name="Zhao S."/>
            <person name="Lieberman T.D."/>
            <person name="Swanson P.K."/>
            <person name="Smith M."/>
            <person name="Roesemann S."/>
            <person name="Alexander J.E."/>
            <person name="Rich S.A."/>
            <person name="Livny J."/>
            <person name="Vlamakis H."/>
            <person name="Clish C."/>
            <person name="Bullock K."/>
            <person name="Deik A."/>
            <person name="Scott J."/>
            <person name="Pierce K.A."/>
            <person name="Xavier R.J."/>
            <person name="Alm E.J."/>
        </authorList>
    </citation>
    <scope>NUCLEOTIDE SEQUENCE [LARGE SCALE GENOMIC DNA]</scope>
    <source>
        <strain evidence="3 6">BIOML-A2</strain>
        <strain evidence="2 5">BIOML-A6</strain>
    </source>
</reference>
<evidence type="ECO:0000313" key="5">
    <source>
        <dbReference type="Proteomes" id="UP000421791"/>
    </source>
</evidence>
<evidence type="ECO:0000313" key="4">
    <source>
        <dbReference type="Proteomes" id="UP000095517"/>
    </source>
</evidence>
<dbReference type="GeneID" id="92988501"/>
<dbReference type="STRING" id="338188.ERS852397_02188"/>
<proteinExistence type="predicted"/>
<keyword evidence="6" id="KW-1185">Reference proteome</keyword>
<dbReference type="RefSeq" id="WP_007753066.1">
    <property type="nucleotide sequence ID" value="NZ_CABIXA010000010.1"/>
</dbReference>
<evidence type="ECO:0000313" key="6">
    <source>
        <dbReference type="Proteomes" id="UP000440198"/>
    </source>
</evidence>
<organism evidence="1 4">
    <name type="scientific">Bacteroides finegoldii</name>
    <dbReference type="NCBI Taxonomy" id="338188"/>
    <lineage>
        <taxon>Bacteria</taxon>
        <taxon>Pseudomonadati</taxon>
        <taxon>Bacteroidota</taxon>
        <taxon>Bacteroidia</taxon>
        <taxon>Bacteroidales</taxon>
        <taxon>Bacteroidaceae</taxon>
        <taxon>Bacteroides</taxon>
    </lineage>
</organism>
<dbReference type="Proteomes" id="UP000421791">
    <property type="component" value="Unassembled WGS sequence"/>
</dbReference>
<evidence type="ECO:0000313" key="3">
    <source>
        <dbReference type="EMBL" id="KAA5258964.1"/>
    </source>
</evidence>
<reference evidence="1 4" key="1">
    <citation type="submission" date="2015-09" db="EMBL/GenBank/DDBJ databases">
        <authorList>
            <consortium name="Pathogen Informatics"/>
        </authorList>
    </citation>
    <scope>NUCLEOTIDE SEQUENCE [LARGE SCALE GENOMIC DNA]</scope>
    <source>
        <strain evidence="1 4">2789STDY5608840</strain>
    </source>
</reference>
<dbReference type="Proteomes" id="UP000095517">
    <property type="component" value="Unassembled WGS sequence"/>
</dbReference>
<dbReference type="AlphaFoldDB" id="A0A174FRU4"/>
<evidence type="ECO:0000313" key="1">
    <source>
        <dbReference type="EMBL" id="CUO50835.1"/>
    </source>
</evidence>
<dbReference type="EMBL" id="VWAG01000006">
    <property type="protein sequence ID" value="KAA5258964.1"/>
    <property type="molecule type" value="Genomic_DNA"/>
</dbReference>
<accession>A0A174FRU4</accession>
<sequence length="67" mass="8033">MDNMPLDLDISELLPMDIHEWDNLRNTPLPYCFSDEEFEKEIEESEKSGWAEDNDVNTFIIKWKNLK</sequence>
<evidence type="ECO:0000313" key="2">
    <source>
        <dbReference type="EMBL" id="KAA5231992.1"/>
    </source>
</evidence>